<protein>
    <submittedName>
        <fullName evidence="1">Uncharacterized protein</fullName>
    </submittedName>
</protein>
<dbReference type="Proteomes" id="UP000012249">
    <property type="component" value="Unassembled WGS sequence"/>
</dbReference>
<reference evidence="1 2" key="1">
    <citation type="submission" date="2013-02" db="EMBL/GenBank/DDBJ databases">
        <authorList>
            <person name="Harkins D.M."/>
            <person name="Durkin A.S."/>
            <person name="Brinkac L.M."/>
            <person name="Haft D.H."/>
            <person name="Selengut J.D."/>
            <person name="Sanka R."/>
            <person name="DePew J."/>
            <person name="Purushe J."/>
            <person name="Haake D.A."/>
            <person name="Matsunaga J."/>
            <person name="Vinetz J.M."/>
            <person name="Sutton G.G."/>
            <person name="Nierman W.C."/>
            <person name="Fouts D.E."/>
        </authorList>
    </citation>
    <scope>NUCLEOTIDE SEQUENCE [LARGE SCALE GENOMIC DNA]</scope>
    <source>
        <strain evidence="1 2">Ecochallenge</strain>
    </source>
</reference>
<gene>
    <name evidence="1" type="ORF">LEP1GSC043_3692</name>
</gene>
<dbReference type="EMBL" id="AHMI02000309">
    <property type="protein sequence ID" value="EMY12243.1"/>
    <property type="molecule type" value="Genomic_DNA"/>
</dbReference>
<dbReference type="AlphaFoldDB" id="N1TVD8"/>
<comment type="caution">
    <text evidence="1">The sequence shown here is derived from an EMBL/GenBank/DDBJ whole genome shotgun (WGS) entry which is preliminary data.</text>
</comment>
<evidence type="ECO:0000313" key="1">
    <source>
        <dbReference type="EMBL" id="EMY12243.1"/>
    </source>
</evidence>
<name>N1TVD8_9LEPT</name>
<evidence type="ECO:0000313" key="2">
    <source>
        <dbReference type="Proteomes" id="UP000012249"/>
    </source>
</evidence>
<organism evidence="1 2">
    <name type="scientific">Leptospira weilii str. Ecochallenge</name>
    <dbReference type="NCBI Taxonomy" id="1049986"/>
    <lineage>
        <taxon>Bacteria</taxon>
        <taxon>Pseudomonadati</taxon>
        <taxon>Spirochaetota</taxon>
        <taxon>Spirochaetia</taxon>
        <taxon>Leptospirales</taxon>
        <taxon>Leptospiraceae</taxon>
        <taxon>Leptospira</taxon>
    </lineage>
</organism>
<sequence>MKTFSCFVIGKDRGSGGIKICFPFENPYPTDIKRKFGTVHQMMNDDFVQIEDFMRRLLRCKYLDW</sequence>
<proteinExistence type="predicted"/>
<accession>N1TVD8</accession>